<dbReference type="InterPro" id="IPR012337">
    <property type="entry name" value="RNaseH-like_sf"/>
</dbReference>
<organism evidence="3 4">
    <name type="scientific">Leptotrombidium deliense</name>
    <dbReference type="NCBI Taxonomy" id="299467"/>
    <lineage>
        <taxon>Eukaryota</taxon>
        <taxon>Metazoa</taxon>
        <taxon>Ecdysozoa</taxon>
        <taxon>Arthropoda</taxon>
        <taxon>Chelicerata</taxon>
        <taxon>Arachnida</taxon>
        <taxon>Acari</taxon>
        <taxon>Acariformes</taxon>
        <taxon>Trombidiformes</taxon>
        <taxon>Prostigmata</taxon>
        <taxon>Anystina</taxon>
        <taxon>Parasitengona</taxon>
        <taxon>Trombiculoidea</taxon>
        <taxon>Trombiculidae</taxon>
        <taxon>Leptotrombidium</taxon>
    </lineage>
</organism>
<dbReference type="SUPFAM" id="SSF54160">
    <property type="entry name" value="Chromo domain-like"/>
    <property type="match status" value="1"/>
</dbReference>
<dbReference type="InterPro" id="IPR000953">
    <property type="entry name" value="Chromo/chromo_shadow_dom"/>
</dbReference>
<accession>A0A443S244</accession>
<dbReference type="GO" id="GO:0003676">
    <property type="term" value="F:nucleic acid binding"/>
    <property type="evidence" value="ECO:0007669"/>
    <property type="project" value="InterPro"/>
</dbReference>
<dbReference type="CDD" id="cd00024">
    <property type="entry name" value="CD_CSD"/>
    <property type="match status" value="1"/>
</dbReference>
<dbReference type="InterPro" id="IPR023780">
    <property type="entry name" value="Chromo_domain"/>
</dbReference>
<evidence type="ECO:0000313" key="4">
    <source>
        <dbReference type="Proteomes" id="UP000288716"/>
    </source>
</evidence>
<dbReference type="GO" id="GO:0015074">
    <property type="term" value="P:DNA integration"/>
    <property type="evidence" value="ECO:0007669"/>
    <property type="project" value="InterPro"/>
</dbReference>
<comment type="caution">
    <text evidence="3">The sequence shown here is derived from an EMBL/GenBank/DDBJ whole genome shotgun (WGS) entry which is preliminary data.</text>
</comment>
<dbReference type="SUPFAM" id="SSF53098">
    <property type="entry name" value="Ribonuclease H-like"/>
    <property type="match status" value="1"/>
</dbReference>
<dbReference type="InterPro" id="IPR036397">
    <property type="entry name" value="RNaseH_sf"/>
</dbReference>
<dbReference type="EMBL" id="NCKV01011563">
    <property type="protein sequence ID" value="RWS21610.1"/>
    <property type="molecule type" value="Genomic_DNA"/>
</dbReference>
<dbReference type="PANTHER" id="PTHR46585:SF1">
    <property type="entry name" value="CHROMO DOMAIN-CONTAINING PROTEIN"/>
    <property type="match status" value="1"/>
</dbReference>
<sequence length="476" mass="56509">TINAYNDDGNIRGNNGQFIPNTSILKLLNYAVSAGKVLNGENEFIRLLIEAKVPVEFITNENVRKRLFDESYQQRFVPQAEPFVIENKDDSAIINQSKKRLRNVDDYDEPQVSFKKRKVSWEHPDWRRSKANLWQKAKQLIPNLTKTEFENWLQNQNAYTLHKQVKRKFKRTKIVASSIDEQWQADLVDMKEFEKENDGVKYLLTTIDVLSRYAWVSPLKNKSGTCVSKAIENLFQHRKPVYFQTDKGKEFYNDSVKQLMNKLNIRHFSTENSDIKCAIVERFNRTLKGRMFRYFTHSNCRRYIEVLQDLVDGYNNTLHRSIKMKPSSVNPSNQQIVFRNLYGYSTKIEMVSEKLQKKHKAKNGEWVRIPYDTSNKFSRGYYPQWKEEIFKIEKHVKKQDTPMYKLKDYEGENIKGTFYEAEIQKVSEPKSFRVEKIIERRKRKGKIEYFVKWLGYPEKFNQWIPSTDIVNTAVMS</sequence>
<dbReference type="PROSITE" id="PS50994">
    <property type="entry name" value="INTEGRASE"/>
    <property type="match status" value="1"/>
</dbReference>
<dbReference type="SMART" id="SM00298">
    <property type="entry name" value="CHROMO"/>
    <property type="match status" value="1"/>
</dbReference>
<dbReference type="InterPro" id="IPR001584">
    <property type="entry name" value="Integrase_cat-core"/>
</dbReference>
<evidence type="ECO:0000259" key="2">
    <source>
        <dbReference type="PROSITE" id="PS50994"/>
    </source>
</evidence>
<protein>
    <recommendedName>
        <fullName evidence="5">Integrase catalytic domain-containing protein</fullName>
    </recommendedName>
</protein>
<dbReference type="Proteomes" id="UP000288716">
    <property type="component" value="Unassembled WGS sequence"/>
</dbReference>
<dbReference type="Pfam" id="PF00385">
    <property type="entry name" value="Chromo"/>
    <property type="match status" value="1"/>
</dbReference>
<evidence type="ECO:0008006" key="5">
    <source>
        <dbReference type="Google" id="ProtNLM"/>
    </source>
</evidence>
<proteinExistence type="predicted"/>
<dbReference type="Gene3D" id="3.30.420.10">
    <property type="entry name" value="Ribonuclease H-like superfamily/Ribonuclease H"/>
    <property type="match status" value="1"/>
</dbReference>
<dbReference type="Pfam" id="PF00665">
    <property type="entry name" value="rve"/>
    <property type="match status" value="1"/>
</dbReference>
<dbReference type="STRING" id="299467.A0A443S244"/>
<name>A0A443S244_9ACAR</name>
<feature type="domain" description="Chromo" evidence="1">
    <location>
        <begin position="432"/>
        <end position="476"/>
    </location>
</feature>
<evidence type="ECO:0000313" key="3">
    <source>
        <dbReference type="EMBL" id="RWS21610.1"/>
    </source>
</evidence>
<dbReference type="OrthoDB" id="6430740at2759"/>
<evidence type="ECO:0000259" key="1">
    <source>
        <dbReference type="PROSITE" id="PS50013"/>
    </source>
</evidence>
<dbReference type="AlphaFoldDB" id="A0A443S244"/>
<dbReference type="InterPro" id="IPR016197">
    <property type="entry name" value="Chromo-like_dom_sf"/>
</dbReference>
<feature type="non-terminal residue" evidence="3">
    <location>
        <position position="1"/>
    </location>
</feature>
<feature type="domain" description="Integrase catalytic" evidence="2">
    <location>
        <begin position="175"/>
        <end position="334"/>
    </location>
</feature>
<dbReference type="VEuPathDB" id="VectorBase:LDEU010430"/>
<dbReference type="Gene3D" id="2.40.50.40">
    <property type="match status" value="1"/>
</dbReference>
<dbReference type="PANTHER" id="PTHR46585">
    <property type="entry name" value="INTEGRASE CORE DOMAIN CONTAINING PROTEIN"/>
    <property type="match status" value="1"/>
</dbReference>
<gene>
    <name evidence="3" type="ORF">B4U80_08082</name>
</gene>
<dbReference type="GO" id="GO:0005694">
    <property type="term" value="C:chromosome"/>
    <property type="evidence" value="ECO:0007669"/>
    <property type="project" value="UniProtKB-ARBA"/>
</dbReference>
<dbReference type="PROSITE" id="PS50013">
    <property type="entry name" value="CHROMO_2"/>
    <property type="match status" value="1"/>
</dbReference>
<reference evidence="3 4" key="1">
    <citation type="journal article" date="2018" name="Gigascience">
        <title>Genomes of trombidid mites reveal novel predicted allergens and laterally-transferred genes associated with secondary metabolism.</title>
        <authorList>
            <person name="Dong X."/>
            <person name="Chaisiri K."/>
            <person name="Xia D."/>
            <person name="Armstrong S.D."/>
            <person name="Fang Y."/>
            <person name="Donnelly M.J."/>
            <person name="Kadowaki T."/>
            <person name="McGarry J.W."/>
            <person name="Darby A.C."/>
            <person name="Makepeace B.L."/>
        </authorList>
    </citation>
    <scope>NUCLEOTIDE SEQUENCE [LARGE SCALE GENOMIC DNA]</scope>
    <source>
        <strain evidence="3">UoL-UT</strain>
    </source>
</reference>
<keyword evidence="4" id="KW-1185">Reference proteome</keyword>